<feature type="non-terminal residue" evidence="4">
    <location>
        <position position="234"/>
    </location>
</feature>
<protein>
    <recommendedName>
        <fullName evidence="3">SCP domain-containing protein</fullName>
    </recommendedName>
</protein>
<dbReference type="AlphaFoldDB" id="A0A0T6AWZ9"/>
<evidence type="ECO:0000313" key="4">
    <source>
        <dbReference type="EMBL" id="KRT79689.1"/>
    </source>
</evidence>
<evidence type="ECO:0000256" key="1">
    <source>
        <dbReference type="ARBA" id="ARBA00004613"/>
    </source>
</evidence>
<evidence type="ECO:0000259" key="3">
    <source>
        <dbReference type="SMART" id="SM00198"/>
    </source>
</evidence>
<dbReference type="PRINTS" id="PR00837">
    <property type="entry name" value="V5TPXLIKE"/>
</dbReference>
<comment type="subcellular location">
    <subcellularLocation>
        <location evidence="1">Secreted</location>
    </subcellularLocation>
</comment>
<dbReference type="InterPro" id="IPR002413">
    <property type="entry name" value="V5_allergen-like"/>
</dbReference>
<dbReference type="Pfam" id="PF00188">
    <property type="entry name" value="CAP"/>
    <property type="match status" value="1"/>
</dbReference>
<name>A0A0T6AWZ9_9SCAR</name>
<dbReference type="Gene3D" id="3.40.33.10">
    <property type="entry name" value="CAP"/>
    <property type="match status" value="1"/>
</dbReference>
<dbReference type="GO" id="GO:0005576">
    <property type="term" value="C:extracellular region"/>
    <property type="evidence" value="ECO:0007669"/>
    <property type="project" value="UniProtKB-SubCell"/>
</dbReference>
<dbReference type="SUPFAM" id="SSF55797">
    <property type="entry name" value="PR-1-like"/>
    <property type="match status" value="1"/>
</dbReference>
<dbReference type="InterPro" id="IPR001283">
    <property type="entry name" value="CRISP-related"/>
</dbReference>
<dbReference type="InterPro" id="IPR035940">
    <property type="entry name" value="CAP_sf"/>
</dbReference>
<dbReference type="PRINTS" id="PR00838">
    <property type="entry name" value="V5ALLERGEN"/>
</dbReference>
<accession>A0A0T6AWZ9</accession>
<proteinExistence type="predicted"/>
<dbReference type="SMART" id="SM00198">
    <property type="entry name" value="SCP"/>
    <property type="match status" value="1"/>
</dbReference>
<comment type="caution">
    <text evidence="4">The sequence shown here is derived from an EMBL/GenBank/DDBJ whole genome shotgun (WGS) entry which is preliminary data.</text>
</comment>
<feature type="non-terminal residue" evidence="4">
    <location>
        <position position="1"/>
    </location>
</feature>
<dbReference type="EMBL" id="LJIG01022603">
    <property type="protein sequence ID" value="KRT79689.1"/>
    <property type="molecule type" value="Genomic_DNA"/>
</dbReference>
<dbReference type="OrthoDB" id="414826at2759"/>
<dbReference type="InterPro" id="IPR014044">
    <property type="entry name" value="CAP_dom"/>
</dbReference>
<gene>
    <name evidence="4" type="ORF">AMK59_7560</name>
</gene>
<evidence type="ECO:0000313" key="5">
    <source>
        <dbReference type="Proteomes" id="UP000051574"/>
    </source>
</evidence>
<dbReference type="Proteomes" id="UP000051574">
    <property type="component" value="Unassembled WGS sequence"/>
</dbReference>
<keyword evidence="5" id="KW-1185">Reference proteome</keyword>
<keyword evidence="2" id="KW-0964">Secreted</keyword>
<reference evidence="4 5" key="1">
    <citation type="submission" date="2015-09" db="EMBL/GenBank/DDBJ databases">
        <title>Draft genome of the scarab beetle Oryctes borbonicus.</title>
        <authorList>
            <person name="Meyer J.M."/>
            <person name="Markov G.V."/>
            <person name="Baskaran P."/>
            <person name="Herrmann M."/>
            <person name="Sommer R.J."/>
            <person name="Roedelsperger C."/>
        </authorList>
    </citation>
    <scope>NUCLEOTIDE SEQUENCE [LARGE SCALE GENOMIC DNA]</scope>
    <source>
        <strain evidence="4">OB123</strain>
        <tissue evidence="4">Whole animal</tissue>
    </source>
</reference>
<organism evidence="4 5">
    <name type="scientific">Oryctes borbonicus</name>
    <dbReference type="NCBI Taxonomy" id="1629725"/>
    <lineage>
        <taxon>Eukaryota</taxon>
        <taxon>Metazoa</taxon>
        <taxon>Ecdysozoa</taxon>
        <taxon>Arthropoda</taxon>
        <taxon>Hexapoda</taxon>
        <taxon>Insecta</taxon>
        <taxon>Pterygota</taxon>
        <taxon>Neoptera</taxon>
        <taxon>Endopterygota</taxon>
        <taxon>Coleoptera</taxon>
        <taxon>Polyphaga</taxon>
        <taxon>Scarabaeiformia</taxon>
        <taxon>Scarabaeidae</taxon>
        <taxon>Dynastinae</taxon>
        <taxon>Oryctes</taxon>
    </lineage>
</organism>
<feature type="domain" description="SCP" evidence="3">
    <location>
        <begin position="1"/>
        <end position="161"/>
    </location>
</feature>
<sequence length="234" mass="27047">FYRNLVASGYETRGGHSKASNMMVLNYEHDHEEVIYCWLRRCIYASDKCRSIAMSNENGQNMFRIQQHAWWTDRFEDIFMVINRSITAWYEEVAETDRDIIDSWNDPEDVNVRNVSQMLWANTIGVGCGYAKITLTNDEDETNIISWHFFCNYHPSGNRIGEAMYRRGEPITECPSNFTVGIEYTSLCGELSLLSNERQMISASVDGKEYDQEPFNKSSVNIVVRRGIDNSKAV</sequence>
<evidence type="ECO:0000256" key="2">
    <source>
        <dbReference type="ARBA" id="ARBA00022525"/>
    </source>
</evidence>
<dbReference type="CDD" id="cd05380">
    <property type="entry name" value="CAP_euk"/>
    <property type="match status" value="1"/>
</dbReference>